<dbReference type="SMART" id="SM00184">
    <property type="entry name" value="RING"/>
    <property type="match status" value="1"/>
</dbReference>
<reference evidence="23 24" key="1">
    <citation type="submission" date="2016-11" db="EMBL/GenBank/DDBJ databases">
        <title>Draft Genome Assembly of Colletotrichum chlorophyti a pathogen of herbaceous plants.</title>
        <authorList>
            <person name="Gan P."/>
            <person name="Narusaka M."/>
            <person name="Tsushima A."/>
            <person name="Narusaka Y."/>
            <person name="Takano Y."/>
            <person name="Shirasu K."/>
        </authorList>
    </citation>
    <scope>NUCLEOTIDE SEQUENCE [LARGE SCALE GENOMIC DNA]</scope>
    <source>
        <strain evidence="23 24">NTL11</strain>
    </source>
</reference>
<protein>
    <recommendedName>
        <fullName evidence="6 18">Postreplication repair E3 ubiquitin-protein ligase RAD18</fullName>
        <ecNumber evidence="5 18">2.3.2.27</ecNumber>
    </recommendedName>
    <alternativeName>
        <fullName evidence="18">RING-type E3 ubiquitin transferase RAD18</fullName>
    </alternativeName>
</protein>
<comment type="pathway">
    <text evidence="3 18">Protein modification; protein ubiquitination.</text>
</comment>
<evidence type="ECO:0000256" key="8">
    <source>
        <dbReference type="ARBA" id="ARBA00022723"/>
    </source>
</evidence>
<feature type="region of interest" description="Disordered" evidence="19">
    <location>
        <begin position="201"/>
        <end position="240"/>
    </location>
</feature>
<dbReference type="Proteomes" id="UP000186583">
    <property type="component" value="Unassembled WGS sequence"/>
</dbReference>
<evidence type="ECO:0000256" key="11">
    <source>
        <dbReference type="ARBA" id="ARBA00022786"/>
    </source>
</evidence>
<evidence type="ECO:0000256" key="12">
    <source>
        <dbReference type="ARBA" id="ARBA00022833"/>
    </source>
</evidence>
<dbReference type="GO" id="GO:0006513">
    <property type="term" value="P:protein monoubiquitination"/>
    <property type="evidence" value="ECO:0007669"/>
    <property type="project" value="InterPro"/>
</dbReference>
<dbReference type="PROSITE" id="PS50800">
    <property type="entry name" value="SAP"/>
    <property type="match status" value="1"/>
</dbReference>
<evidence type="ECO:0000256" key="13">
    <source>
        <dbReference type="ARBA" id="ARBA00023125"/>
    </source>
</evidence>
<name>A0A1Q8RA98_9PEZI</name>
<comment type="subcellular location">
    <subcellularLocation>
        <location evidence="2 18">Nucleus</location>
    </subcellularLocation>
</comment>
<comment type="similarity">
    <text evidence="4 18">Belongs to the RAD18 family.</text>
</comment>
<feature type="domain" description="UBZ4-type" evidence="22">
    <location>
        <begin position="180"/>
        <end position="207"/>
    </location>
</feature>
<evidence type="ECO:0000256" key="19">
    <source>
        <dbReference type="SAM" id="MobiDB-lite"/>
    </source>
</evidence>
<accession>A0A1Q8RA98</accession>
<dbReference type="Gene3D" id="3.30.40.10">
    <property type="entry name" value="Zinc/RING finger domain, C3HC4 (zinc finger)"/>
    <property type="match status" value="1"/>
</dbReference>
<dbReference type="OrthoDB" id="9049620at2759"/>
<gene>
    <name evidence="23" type="ORF">CCHL11_07304</name>
</gene>
<evidence type="ECO:0000256" key="1">
    <source>
        <dbReference type="ARBA" id="ARBA00000900"/>
    </source>
</evidence>
<evidence type="ECO:0000256" key="14">
    <source>
        <dbReference type="ARBA" id="ARBA00023204"/>
    </source>
</evidence>
<keyword evidence="14 17" id="KW-0234">DNA repair</keyword>
<comment type="catalytic activity">
    <reaction evidence="1 18">
        <text>S-ubiquitinyl-[E2 ubiquitin-conjugating enzyme]-L-cysteine + [acceptor protein]-L-lysine = [E2 ubiquitin-conjugating enzyme]-L-cysteine + N(6)-ubiquitinyl-[acceptor protein]-L-lysine.</text>
        <dbReference type="EC" id="2.3.2.27"/>
    </reaction>
</comment>
<dbReference type="GO" id="GO:0006301">
    <property type="term" value="P:DNA damage tolerance"/>
    <property type="evidence" value="ECO:0007669"/>
    <property type="project" value="InterPro"/>
</dbReference>
<dbReference type="GO" id="GO:0005634">
    <property type="term" value="C:nucleus"/>
    <property type="evidence" value="ECO:0007669"/>
    <property type="project" value="UniProtKB-SubCell"/>
</dbReference>
<feature type="domain" description="RING-type" evidence="20">
    <location>
        <begin position="32"/>
        <end position="70"/>
    </location>
</feature>
<dbReference type="SMART" id="SM00513">
    <property type="entry name" value="SAP"/>
    <property type="match status" value="1"/>
</dbReference>
<feature type="region of interest" description="Disordered" evidence="19">
    <location>
        <begin position="104"/>
        <end position="176"/>
    </location>
</feature>
<dbReference type="EC" id="2.3.2.27" evidence="5 18"/>
<dbReference type="NCBIfam" id="TIGR00599">
    <property type="entry name" value="rad18"/>
    <property type="match status" value="1"/>
</dbReference>
<dbReference type="GO" id="GO:0097505">
    <property type="term" value="C:Rad6-Rad18 complex"/>
    <property type="evidence" value="ECO:0007669"/>
    <property type="project" value="TreeGrafter"/>
</dbReference>
<comment type="function">
    <text evidence="18">E3 RING-finger protein, member of the UBC2/RAD6 epistasis group. Associates to the E2 ubiquitin conjugating enzyme UBC2/RAD6 to form the UBC2-RAD18 ubiquitin ligase complex involved in postreplicative repair (PRR) of damaged DNA.</text>
</comment>
<evidence type="ECO:0000256" key="7">
    <source>
        <dbReference type="ARBA" id="ARBA00022679"/>
    </source>
</evidence>
<keyword evidence="8 18" id="KW-0479">Metal-binding</keyword>
<feature type="compositionally biased region" description="Acidic residues" evidence="19">
    <location>
        <begin position="162"/>
        <end position="171"/>
    </location>
</feature>
<dbReference type="SUPFAM" id="SSF57850">
    <property type="entry name" value="RING/U-box"/>
    <property type="match status" value="1"/>
</dbReference>
<dbReference type="PROSITE" id="PS50089">
    <property type="entry name" value="ZF_RING_2"/>
    <property type="match status" value="1"/>
</dbReference>
<dbReference type="GO" id="GO:0006281">
    <property type="term" value="P:DNA repair"/>
    <property type="evidence" value="ECO:0007669"/>
    <property type="project" value="UniProtKB-KW"/>
</dbReference>
<evidence type="ECO:0000256" key="10">
    <source>
        <dbReference type="ARBA" id="ARBA00022771"/>
    </source>
</evidence>
<organism evidence="23 24">
    <name type="scientific">Colletotrichum chlorophyti</name>
    <dbReference type="NCBI Taxonomy" id="708187"/>
    <lineage>
        <taxon>Eukaryota</taxon>
        <taxon>Fungi</taxon>
        <taxon>Dikarya</taxon>
        <taxon>Ascomycota</taxon>
        <taxon>Pezizomycotina</taxon>
        <taxon>Sordariomycetes</taxon>
        <taxon>Hypocreomycetidae</taxon>
        <taxon>Glomerellales</taxon>
        <taxon>Glomerellaceae</taxon>
        <taxon>Colletotrichum</taxon>
    </lineage>
</organism>
<feature type="domain" description="SAP" evidence="21">
    <location>
        <begin position="245"/>
        <end position="279"/>
    </location>
</feature>
<feature type="compositionally biased region" description="Polar residues" evidence="19">
    <location>
        <begin position="202"/>
        <end position="227"/>
    </location>
</feature>
<evidence type="ECO:0000256" key="18">
    <source>
        <dbReference type="RuleBase" id="RU368093"/>
    </source>
</evidence>
<keyword evidence="15 18" id="KW-0539">Nucleus</keyword>
<evidence type="ECO:0000256" key="5">
    <source>
        <dbReference type="ARBA" id="ARBA00012483"/>
    </source>
</evidence>
<evidence type="ECO:0000256" key="15">
    <source>
        <dbReference type="ARBA" id="ARBA00023242"/>
    </source>
</evidence>
<dbReference type="InterPro" id="IPR001841">
    <property type="entry name" value="Znf_RING"/>
</dbReference>
<dbReference type="AlphaFoldDB" id="A0A1Q8RA98"/>
<dbReference type="Pfam" id="PF13923">
    <property type="entry name" value="zf-C3HC4_2"/>
    <property type="match status" value="1"/>
</dbReference>
<dbReference type="InterPro" id="IPR013083">
    <property type="entry name" value="Znf_RING/FYVE/PHD"/>
</dbReference>
<evidence type="ECO:0000256" key="6">
    <source>
        <dbReference type="ARBA" id="ARBA00015551"/>
    </source>
</evidence>
<keyword evidence="10 16" id="KW-0863">Zinc-finger</keyword>
<dbReference type="PROSITE" id="PS51908">
    <property type="entry name" value="ZF_UBZ4"/>
    <property type="match status" value="1"/>
</dbReference>
<evidence type="ECO:0000313" key="23">
    <source>
        <dbReference type="EMBL" id="OLN81287.1"/>
    </source>
</evidence>
<keyword evidence="7 18" id="KW-0808">Transferase</keyword>
<dbReference type="Gene3D" id="3.30.160.60">
    <property type="entry name" value="Classic Zinc Finger"/>
    <property type="match status" value="1"/>
</dbReference>
<keyword evidence="11 18" id="KW-0833">Ubl conjugation pathway</keyword>
<evidence type="ECO:0000256" key="4">
    <source>
        <dbReference type="ARBA" id="ARBA00009506"/>
    </source>
</evidence>
<dbReference type="InterPro" id="IPR004580">
    <property type="entry name" value="Rad18_fungi"/>
</dbReference>
<dbReference type="EMBL" id="MPGH01000257">
    <property type="protein sequence ID" value="OLN81287.1"/>
    <property type="molecule type" value="Genomic_DNA"/>
</dbReference>
<evidence type="ECO:0000256" key="3">
    <source>
        <dbReference type="ARBA" id="ARBA00004906"/>
    </source>
</evidence>
<dbReference type="InterPro" id="IPR003034">
    <property type="entry name" value="SAP_dom"/>
</dbReference>
<evidence type="ECO:0000256" key="2">
    <source>
        <dbReference type="ARBA" id="ARBA00004123"/>
    </source>
</evidence>
<comment type="subunit">
    <text evidence="18">Interacts with E2 UBC2, forming a complex with ubiquitin ligase activity.</text>
</comment>
<dbReference type="PANTHER" id="PTHR14134">
    <property type="entry name" value="E3 UBIQUITIN-PROTEIN LIGASE RAD18"/>
    <property type="match status" value="1"/>
</dbReference>
<dbReference type="InterPro" id="IPR039577">
    <property type="entry name" value="Rad18"/>
</dbReference>
<dbReference type="UniPathway" id="UPA00143"/>
<evidence type="ECO:0000259" key="20">
    <source>
        <dbReference type="PROSITE" id="PS50089"/>
    </source>
</evidence>
<dbReference type="GO" id="GO:0003697">
    <property type="term" value="F:single-stranded DNA binding"/>
    <property type="evidence" value="ECO:0007669"/>
    <property type="project" value="UniProtKB-UniRule"/>
</dbReference>
<evidence type="ECO:0000259" key="21">
    <source>
        <dbReference type="PROSITE" id="PS50800"/>
    </source>
</evidence>
<dbReference type="PROSITE" id="PS00518">
    <property type="entry name" value="ZF_RING_1"/>
    <property type="match status" value="1"/>
</dbReference>
<keyword evidence="12 18" id="KW-0862">Zinc</keyword>
<proteinExistence type="inferred from homology"/>
<dbReference type="PANTHER" id="PTHR14134:SF2">
    <property type="entry name" value="E3 UBIQUITIN-PROTEIN LIGASE RAD18"/>
    <property type="match status" value="1"/>
</dbReference>
<evidence type="ECO:0000259" key="22">
    <source>
        <dbReference type="PROSITE" id="PS51908"/>
    </source>
</evidence>
<comment type="caution">
    <text evidence="23">The sequence shown here is derived from an EMBL/GenBank/DDBJ whole genome shotgun (WGS) entry which is preliminary data.</text>
</comment>
<feature type="compositionally biased region" description="Basic and acidic residues" evidence="19">
    <location>
        <begin position="115"/>
        <end position="132"/>
    </location>
</feature>
<dbReference type="STRING" id="708187.A0A1Q8RA98"/>
<keyword evidence="9 17" id="KW-0227">DNA damage</keyword>
<keyword evidence="24" id="KW-1185">Reference proteome</keyword>
<dbReference type="Pfam" id="PF02037">
    <property type="entry name" value="SAP"/>
    <property type="match status" value="1"/>
</dbReference>
<evidence type="ECO:0000313" key="24">
    <source>
        <dbReference type="Proteomes" id="UP000186583"/>
    </source>
</evidence>
<dbReference type="SMART" id="SM00734">
    <property type="entry name" value="ZnF_Rad18"/>
    <property type="match status" value="1"/>
</dbReference>
<evidence type="ECO:0000256" key="17">
    <source>
        <dbReference type="PROSITE-ProRule" id="PRU01256"/>
    </source>
</evidence>
<evidence type="ECO:0000256" key="16">
    <source>
        <dbReference type="PROSITE-ProRule" id="PRU00175"/>
    </source>
</evidence>
<dbReference type="GO" id="GO:0008270">
    <property type="term" value="F:zinc ion binding"/>
    <property type="evidence" value="ECO:0007669"/>
    <property type="project" value="UniProtKB-KW"/>
</dbReference>
<keyword evidence="13 18" id="KW-0238">DNA-binding</keyword>
<evidence type="ECO:0000256" key="9">
    <source>
        <dbReference type="ARBA" id="ARBA00022763"/>
    </source>
</evidence>
<sequence>MADSNFEDVPDSTDWLSTPLSGLSDVEAALRCQVCKDFFKTPMLTSCCHTFCSLCIRRALSNDGKCPLCRASDQESKLKSNWSMEEVVESFVKARKDTIRFARTAGQKKSSPKRKLAEGDASRGEEQPEVKRLRSSARLSKTRAVAAPTTTDEHSGIHQLPEVEEDDEAEDATFAPDDGLVSCPICNTRMKEAQVFRHLDTCTGSSPQPQTAHRASSSRTPTPNTPARSVLRPAPTPERLPAANYSLLKDNALRKRMQDLGLSTTGSRQQLEKRHKEWVTLWNANCDSARPKRRMELMHDLDVWERTQGSKAPMFVRPGAAVKDKEFDGAAWAAKHDNSFKDLIANARKSRAQVQQKTEAAASSGHGSPVAGLDVARGSSETEVVMADQTDPSRIAAHVPELGGSHSDGLVNGSQANVVSPIVGNEEVDSTSKSQLSSASYYLQDGISEAQINPMGISTENSPGAR</sequence>
<dbReference type="GO" id="GO:0061630">
    <property type="term" value="F:ubiquitin protein ligase activity"/>
    <property type="evidence" value="ECO:0007669"/>
    <property type="project" value="UniProtKB-UniRule"/>
</dbReference>
<dbReference type="InterPro" id="IPR017907">
    <property type="entry name" value="Znf_RING_CS"/>
</dbReference>
<dbReference type="FunFam" id="3.30.40.10:FF:000172">
    <property type="entry name" value="E3 ubiquitin-protein ligase RAD18"/>
    <property type="match status" value="1"/>
</dbReference>
<dbReference type="InterPro" id="IPR006642">
    <property type="entry name" value="Rad18_UBZ4"/>
</dbReference>